<proteinExistence type="predicted"/>
<reference evidence="2" key="1">
    <citation type="submission" date="2020-05" db="EMBL/GenBank/DDBJ databases">
        <authorList>
            <person name="Chiriac C."/>
            <person name="Salcher M."/>
            <person name="Ghai R."/>
            <person name="Kavagutti S V."/>
        </authorList>
    </citation>
    <scope>NUCLEOTIDE SEQUENCE</scope>
</reference>
<keyword evidence="1" id="KW-0812">Transmembrane</keyword>
<dbReference type="AlphaFoldDB" id="A0A6J6L7T2"/>
<evidence type="ECO:0000256" key="1">
    <source>
        <dbReference type="SAM" id="Phobius"/>
    </source>
</evidence>
<feature type="transmembrane region" description="Helical" evidence="1">
    <location>
        <begin position="12"/>
        <end position="36"/>
    </location>
</feature>
<evidence type="ECO:0000313" key="2">
    <source>
        <dbReference type="EMBL" id="CAB4658060.1"/>
    </source>
</evidence>
<keyword evidence="1" id="KW-0472">Membrane</keyword>
<accession>A0A6J6L7T2</accession>
<gene>
    <name evidence="2" type="ORF">UFOPK2237_00895</name>
</gene>
<name>A0A6J6L7T2_9ZZZZ</name>
<protein>
    <submittedName>
        <fullName evidence="2">Unannotated protein</fullName>
    </submittedName>
</protein>
<sequence length="86" mass="8980">MTDFFGGHTGWLLGYVIGLVVVLVVVALVVPILLLAGRIGGQAKRINTGLQAAEKNTAGLRKLRITIESATNIVAGLNRGRTKLGG</sequence>
<dbReference type="EMBL" id="CAEZWI010000117">
    <property type="protein sequence ID" value="CAB4658060.1"/>
    <property type="molecule type" value="Genomic_DNA"/>
</dbReference>
<organism evidence="2">
    <name type="scientific">freshwater metagenome</name>
    <dbReference type="NCBI Taxonomy" id="449393"/>
    <lineage>
        <taxon>unclassified sequences</taxon>
        <taxon>metagenomes</taxon>
        <taxon>ecological metagenomes</taxon>
    </lineage>
</organism>
<keyword evidence="1" id="KW-1133">Transmembrane helix</keyword>